<dbReference type="InterPro" id="IPR014729">
    <property type="entry name" value="Rossmann-like_a/b/a_fold"/>
</dbReference>
<proteinExistence type="predicted"/>
<comment type="caution">
    <text evidence="2">The sequence shown here is derived from an EMBL/GenBank/DDBJ whole genome shotgun (WGS) entry which is preliminary data.</text>
</comment>
<dbReference type="PANTHER" id="PTHR30336">
    <property type="entry name" value="INNER MEMBRANE PROTEIN, PROBABLE PERMEASE"/>
    <property type="match status" value="1"/>
</dbReference>
<dbReference type="InterPro" id="IPR051599">
    <property type="entry name" value="Cell_Envelope_Assoc"/>
</dbReference>
<evidence type="ECO:0000313" key="2">
    <source>
        <dbReference type="EMBL" id="MYL62006.1"/>
    </source>
</evidence>
<dbReference type="Pfam" id="PF02698">
    <property type="entry name" value="DUF218"/>
    <property type="match status" value="1"/>
</dbReference>
<dbReference type="Gene3D" id="3.40.50.620">
    <property type="entry name" value="HUPs"/>
    <property type="match status" value="1"/>
</dbReference>
<evidence type="ECO:0000259" key="1">
    <source>
        <dbReference type="Pfam" id="PF02698"/>
    </source>
</evidence>
<organism evidence="2 3">
    <name type="scientific">Guptibacillus hwajinpoensis</name>
    <dbReference type="NCBI Taxonomy" id="208199"/>
    <lineage>
        <taxon>Bacteria</taxon>
        <taxon>Bacillati</taxon>
        <taxon>Bacillota</taxon>
        <taxon>Bacilli</taxon>
        <taxon>Bacillales</taxon>
        <taxon>Guptibacillaceae</taxon>
        <taxon>Guptibacillus</taxon>
    </lineage>
</organism>
<dbReference type="EMBL" id="WMEY01000001">
    <property type="protein sequence ID" value="MYL62006.1"/>
    <property type="molecule type" value="Genomic_DNA"/>
</dbReference>
<dbReference type="GO" id="GO:0005886">
    <property type="term" value="C:plasma membrane"/>
    <property type="evidence" value="ECO:0007669"/>
    <property type="project" value="TreeGrafter"/>
</dbReference>
<dbReference type="InterPro" id="IPR003848">
    <property type="entry name" value="DUF218"/>
</dbReference>
<dbReference type="PANTHER" id="PTHR30336:SF20">
    <property type="entry name" value="DUF218 DOMAIN-CONTAINING PROTEIN"/>
    <property type="match status" value="1"/>
</dbReference>
<gene>
    <name evidence="2" type="ORF">GLW07_01425</name>
</gene>
<name>A0A845ETY6_9BACL</name>
<accession>A0A845ETY6</accession>
<sequence>MKLSELNPDTLSREEITTLMFHDTIDDQQTGECILVFGAKTIHRVIKAADLYHDKRAPKILVSGSAARWGENEESEAIWMRDRLVELGVPSEDILLELEAANTTENVLASLMVLQRSIGLNQIHRLLIVSSPYHMKRCHLTLTTYMPDWISYSFCSDDRESGQRNNWWKDEREKARVMKELHSIQQYVKDGILKDGDVRR</sequence>
<dbReference type="AlphaFoldDB" id="A0A845ETY6"/>
<dbReference type="Proteomes" id="UP000447833">
    <property type="component" value="Unassembled WGS sequence"/>
</dbReference>
<evidence type="ECO:0000313" key="3">
    <source>
        <dbReference type="Proteomes" id="UP000447833"/>
    </source>
</evidence>
<dbReference type="CDD" id="cd06259">
    <property type="entry name" value="YdcF-like"/>
    <property type="match status" value="1"/>
</dbReference>
<protein>
    <submittedName>
        <fullName evidence="2">YdcF family protein</fullName>
    </submittedName>
</protein>
<feature type="domain" description="DUF218" evidence="1">
    <location>
        <begin position="33"/>
        <end position="145"/>
    </location>
</feature>
<reference evidence="2 3" key="1">
    <citation type="submission" date="2019-11" db="EMBL/GenBank/DDBJ databases">
        <title>Genome sequences of 17 halophilic strains isolated from different environments.</title>
        <authorList>
            <person name="Furrow R.E."/>
        </authorList>
    </citation>
    <scope>NUCLEOTIDE SEQUENCE [LARGE SCALE GENOMIC DNA]</scope>
    <source>
        <strain evidence="2 3">22506_14_FS</strain>
    </source>
</reference>